<keyword evidence="2" id="KW-1185">Reference proteome</keyword>
<dbReference type="InterPro" id="IPR011051">
    <property type="entry name" value="RmlC_Cupin_sf"/>
</dbReference>
<dbReference type="Proteomes" id="UP001201812">
    <property type="component" value="Unassembled WGS sequence"/>
</dbReference>
<dbReference type="CDD" id="cd00438">
    <property type="entry name" value="cupin_RmlC"/>
    <property type="match status" value="1"/>
</dbReference>
<name>A0AAD4MYZ2_9BILA</name>
<dbReference type="InterPro" id="IPR014710">
    <property type="entry name" value="RmlC-like_jellyroll"/>
</dbReference>
<gene>
    <name evidence="1" type="ORF">DdX_11380</name>
</gene>
<reference evidence="1" key="1">
    <citation type="submission" date="2022-01" db="EMBL/GenBank/DDBJ databases">
        <title>Genome Sequence Resource for Two Populations of Ditylenchus destructor, the Migratory Endoparasitic Phytonematode.</title>
        <authorList>
            <person name="Zhang H."/>
            <person name="Lin R."/>
            <person name="Xie B."/>
        </authorList>
    </citation>
    <scope>NUCLEOTIDE SEQUENCE</scope>
    <source>
        <strain evidence="1">BazhouSP</strain>
    </source>
</reference>
<dbReference type="NCBIfam" id="TIGR01221">
    <property type="entry name" value="rmlC"/>
    <property type="match status" value="1"/>
</dbReference>
<dbReference type="PANTHER" id="PTHR21047:SF2">
    <property type="entry name" value="THYMIDINE DIPHOSPHO-4-KETO-RHAMNOSE 3,5-EPIMERASE"/>
    <property type="match status" value="1"/>
</dbReference>
<accession>A0AAD4MYZ2</accession>
<dbReference type="PANTHER" id="PTHR21047">
    <property type="entry name" value="DTDP-6-DEOXY-D-GLUCOSE-3,5 EPIMERASE"/>
    <property type="match status" value="1"/>
</dbReference>
<dbReference type="EMBL" id="JAKKPZ010000031">
    <property type="protein sequence ID" value="KAI1709308.1"/>
    <property type="molecule type" value="Genomic_DNA"/>
</dbReference>
<dbReference type="SUPFAM" id="SSF51182">
    <property type="entry name" value="RmlC-like cupins"/>
    <property type="match status" value="1"/>
</dbReference>
<protein>
    <submittedName>
        <fullName evidence="1">dTDP-4-dehydrorhamnose 3,5-epimerase domain-containing protein</fullName>
    </submittedName>
</protein>
<dbReference type="GO" id="GO:0008830">
    <property type="term" value="F:dTDP-4-dehydrorhamnose 3,5-epimerase activity"/>
    <property type="evidence" value="ECO:0007669"/>
    <property type="project" value="InterPro"/>
</dbReference>
<comment type="caution">
    <text evidence="1">The sequence shown here is derived from an EMBL/GenBank/DDBJ whole genome shotgun (WGS) entry which is preliminary data.</text>
</comment>
<dbReference type="Pfam" id="PF00908">
    <property type="entry name" value="dTDP_sugar_isom"/>
    <property type="match status" value="1"/>
</dbReference>
<dbReference type="GO" id="GO:0000271">
    <property type="term" value="P:polysaccharide biosynthetic process"/>
    <property type="evidence" value="ECO:0007669"/>
    <property type="project" value="TreeGrafter"/>
</dbReference>
<sequence length="351" mass="39649">MSNIPEVVKRVAPEIESIPGINGPKLIRPKVFPDDRGFFSETYNVEEWSTKLEFKEHFKQDNHSFSKYGVLRGLHTQPGMGKLVSVISGSIFDVAVDIRPGSETFGKWHGVVLDAKTKTNFWVPDGFLHGFQCLSEEGAHVVYKCTAVYNPGTEFGINPFDPEIGVQWPINDPQKLIDVSQERGRKVGSKNDEYDIAEEFENLSDFKQWFADKQDKWTSKPPQEINREIRKIDATHGMVWQSSAKVNIIGFSDLNHKFFPAALCVSSAETIEIYEGILSAMHRPLYVLADGDAAITAAVKNSFAPPPRRLMCYPHMIRCVDRKLNELRVSGEVRQEIKSDIQLLQVAGYCK</sequence>
<evidence type="ECO:0000313" key="2">
    <source>
        <dbReference type="Proteomes" id="UP001201812"/>
    </source>
</evidence>
<organism evidence="1 2">
    <name type="scientific">Ditylenchus destructor</name>
    <dbReference type="NCBI Taxonomy" id="166010"/>
    <lineage>
        <taxon>Eukaryota</taxon>
        <taxon>Metazoa</taxon>
        <taxon>Ecdysozoa</taxon>
        <taxon>Nematoda</taxon>
        <taxon>Chromadorea</taxon>
        <taxon>Rhabditida</taxon>
        <taxon>Tylenchina</taxon>
        <taxon>Tylenchomorpha</taxon>
        <taxon>Sphaerularioidea</taxon>
        <taxon>Anguinidae</taxon>
        <taxon>Anguininae</taxon>
        <taxon>Ditylenchus</taxon>
    </lineage>
</organism>
<dbReference type="AlphaFoldDB" id="A0AAD4MYZ2"/>
<dbReference type="InterPro" id="IPR000888">
    <property type="entry name" value="RmlC-like"/>
</dbReference>
<evidence type="ECO:0000313" key="1">
    <source>
        <dbReference type="EMBL" id="KAI1709308.1"/>
    </source>
</evidence>
<dbReference type="Gene3D" id="2.60.120.10">
    <property type="entry name" value="Jelly Rolls"/>
    <property type="match status" value="1"/>
</dbReference>
<proteinExistence type="predicted"/>
<dbReference type="GO" id="GO:0005829">
    <property type="term" value="C:cytosol"/>
    <property type="evidence" value="ECO:0007669"/>
    <property type="project" value="TreeGrafter"/>
</dbReference>